<dbReference type="RefSeq" id="WP_301227914.1">
    <property type="nucleotide sequence ID" value="NZ_JAROCG010000001.1"/>
</dbReference>
<feature type="region of interest" description="Disordered" evidence="1">
    <location>
        <begin position="22"/>
        <end position="69"/>
    </location>
</feature>
<proteinExistence type="predicted"/>
<evidence type="ECO:0000313" key="4">
    <source>
        <dbReference type="Proteomes" id="UP001174209"/>
    </source>
</evidence>
<accession>A0ABT8K2T3</accession>
<sequence length="69" mass="7067">MADKKMKTIAAVLAASALFVGGCDLGNKDSDNTGTDTGNYDDNNGIDTDLGDDSRGNDLEDAPDGGNDK</sequence>
<keyword evidence="2" id="KW-0732">Signal</keyword>
<protein>
    <submittedName>
        <fullName evidence="3">Uncharacterized protein</fullName>
    </submittedName>
</protein>
<comment type="caution">
    <text evidence="3">The sequence shown here is derived from an EMBL/GenBank/DDBJ whole genome shotgun (WGS) entry which is preliminary data.</text>
</comment>
<organism evidence="3 4">
    <name type="scientific">Arthrobacter burdickii</name>
    <dbReference type="NCBI Taxonomy" id="3035920"/>
    <lineage>
        <taxon>Bacteria</taxon>
        <taxon>Bacillati</taxon>
        <taxon>Actinomycetota</taxon>
        <taxon>Actinomycetes</taxon>
        <taxon>Micrococcales</taxon>
        <taxon>Micrococcaceae</taxon>
        <taxon>Arthrobacter</taxon>
    </lineage>
</organism>
<reference evidence="3" key="1">
    <citation type="submission" date="2023-06" db="EMBL/GenBank/DDBJ databases">
        <title>MT1 and MT2 Draft Genomes of Novel Species.</title>
        <authorList>
            <person name="Venkateswaran K."/>
        </authorList>
    </citation>
    <scope>NUCLEOTIDE SEQUENCE</scope>
    <source>
        <strain evidence="3">IIF3SC-B10</strain>
    </source>
</reference>
<keyword evidence="4" id="KW-1185">Reference proteome</keyword>
<dbReference type="Proteomes" id="UP001174209">
    <property type="component" value="Unassembled WGS sequence"/>
</dbReference>
<feature type="chain" id="PRO_5046705757" evidence="2">
    <location>
        <begin position="23"/>
        <end position="69"/>
    </location>
</feature>
<name>A0ABT8K2T3_9MICC</name>
<dbReference type="EMBL" id="JAROCG010000001">
    <property type="protein sequence ID" value="MDN4611741.1"/>
    <property type="molecule type" value="Genomic_DNA"/>
</dbReference>
<feature type="signal peptide" evidence="2">
    <location>
        <begin position="1"/>
        <end position="22"/>
    </location>
</feature>
<evidence type="ECO:0000256" key="2">
    <source>
        <dbReference type="SAM" id="SignalP"/>
    </source>
</evidence>
<evidence type="ECO:0000256" key="1">
    <source>
        <dbReference type="SAM" id="MobiDB-lite"/>
    </source>
</evidence>
<evidence type="ECO:0000313" key="3">
    <source>
        <dbReference type="EMBL" id="MDN4611741.1"/>
    </source>
</evidence>
<dbReference type="PROSITE" id="PS51257">
    <property type="entry name" value="PROKAR_LIPOPROTEIN"/>
    <property type="match status" value="1"/>
</dbReference>
<feature type="compositionally biased region" description="Low complexity" evidence="1">
    <location>
        <begin position="32"/>
        <end position="48"/>
    </location>
</feature>
<gene>
    <name evidence="3" type="ORF">P5G52_12790</name>
</gene>